<dbReference type="Proteomes" id="UP000183107">
    <property type="component" value="Unassembled WGS sequence"/>
</dbReference>
<dbReference type="PROSITE" id="PS51186">
    <property type="entry name" value="GNAT"/>
    <property type="match status" value="1"/>
</dbReference>
<protein>
    <submittedName>
        <fullName evidence="2">Acetyltransferase (GNAT) family protein</fullName>
    </submittedName>
</protein>
<evidence type="ECO:0000313" key="3">
    <source>
        <dbReference type="Proteomes" id="UP000183107"/>
    </source>
</evidence>
<gene>
    <name evidence="2" type="ORF">SAMN05216386_1853</name>
</gene>
<dbReference type="AlphaFoldDB" id="A0A1I5BWT0"/>
<reference evidence="3" key="1">
    <citation type="submission" date="2016-10" db="EMBL/GenBank/DDBJ databases">
        <authorList>
            <person name="Varghese N."/>
        </authorList>
    </citation>
    <scope>NUCLEOTIDE SEQUENCE [LARGE SCALE GENOMIC DNA]</scope>
    <source>
        <strain evidence="3">Nsp8</strain>
    </source>
</reference>
<proteinExistence type="predicted"/>
<sequence length="191" mass="22200">MNPKRLARLLFREYSIYSIYGYSGGNAAYADEAGPLTAELRFQAVTKSEIDNSRNELIVQQAWYHGEGAHAYACLKDSEIVGLCFFWHGERYRKRNFWPLAEAEAKLVQMVVLPEMRGRGIARSLIKFATREMSRQGFKHMYARIWWSNTPSLRAFKHAGWKRIATVIEISIFRWDKPLRLKLMSMSSQGK</sequence>
<dbReference type="Gene3D" id="3.40.630.30">
    <property type="match status" value="1"/>
</dbReference>
<feature type="domain" description="N-acetyltransferase" evidence="1">
    <location>
        <begin position="31"/>
        <end position="180"/>
    </location>
</feature>
<accession>A0A1I5BWT0</accession>
<evidence type="ECO:0000259" key="1">
    <source>
        <dbReference type="PROSITE" id="PS51186"/>
    </source>
</evidence>
<keyword evidence="2" id="KW-0808">Transferase</keyword>
<evidence type="ECO:0000313" key="2">
    <source>
        <dbReference type="EMBL" id="SFN79178.1"/>
    </source>
</evidence>
<dbReference type="InterPro" id="IPR016181">
    <property type="entry name" value="Acyl_CoA_acyltransferase"/>
</dbReference>
<organism evidence="2 3">
    <name type="scientific">Nitrosospira briensis</name>
    <dbReference type="NCBI Taxonomy" id="35799"/>
    <lineage>
        <taxon>Bacteria</taxon>
        <taxon>Pseudomonadati</taxon>
        <taxon>Pseudomonadota</taxon>
        <taxon>Betaproteobacteria</taxon>
        <taxon>Nitrosomonadales</taxon>
        <taxon>Nitrosomonadaceae</taxon>
        <taxon>Nitrosospira</taxon>
    </lineage>
</organism>
<name>A0A1I5BWT0_9PROT</name>
<dbReference type="SUPFAM" id="SSF55729">
    <property type="entry name" value="Acyl-CoA N-acyltransferases (Nat)"/>
    <property type="match status" value="1"/>
</dbReference>
<dbReference type="CDD" id="cd04301">
    <property type="entry name" value="NAT_SF"/>
    <property type="match status" value="1"/>
</dbReference>
<dbReference type="EMBL" id="FOVJ01000003">
    <property type="protein sequence ID" value="SFN79178.1"/>
    <property type="molecule type" value="Genomic_DNA"/>
</dbReference>
<dbReference type="GO" id="GO:0016747">
    <property type="term" value="F:acyltransferase activity, transferring groups other than amino-acyl groups"/>
    <property type="evidence" value="ECO:0007669"/>
    <property type="project" value="InterPro"/>
</dbReference>
<keyword evidence="3" id="KW-1185">Reference proteome</keyword>
<dbReference type="Pfam" id="PF00583">
    <property type="entry name" value="Acetyltransf_1"/>
    <property type="match status" value="1"/>
</dbReference>
<dbReference type="InterPro" id="IPR000182">
    <property type="entry name" value="GNAT_dom"/>
</dbReference>